<feature type="domain" description="HTH myb-type" evidence="16">
    <location>
        <begin position="1"/>
        <end position="58"/>
    </location>
</feature>
<dbReference type="SUPFAM" id="SSF46689">
    <property type="entry name" value="Homeodomain-like"/>
    <property type="match status" value="1"/>
</dbReference>
<keyword evidence="5" id="KW-0677">Repeat</keyword>
<dbReference type="Proteomes" id="UP000695007">
    <property type="component" value="Unplaced"/>
</dbReference>
<evidence type="ECO:0000313" key="18">
    <source>
        <dbReference type="RefSeq" id="XP_011499834.1"/>
    </source>
</evidence>
<evidence type="ECO:0000256" key="7">
    <source>
        <dbReference type="ARBA" id="ARBA00023054"/>
    </source>
</evidence>
<evidence type="ECO:0000256" key="9">
    <source>
        <dbReference type="ARBA" id="ARBA00023187"/>
    </source>
</evidence>
<keyword evidence="8" id="KW-0238">DNA-binding</keyword>
<dbReference type="AlphaFoldDB" id="A0AAJ6YKM4"/>
<evidence type="ECO:0000256" key="13">
    <source>
        <dbReference type="SAM" id="Coils"/>
    </source>
</evidence>
<evidence type="ECO:0000256" key="5">
    <source>
        <dbReference type="ARBA" id="ARBA00022737"/>
    </source>
</evidence>
<evidence type="ECO:0000256" key="14">
    <source>
        <dbReference type="SAM" id="MobiDB-lite"/>
    </source>
</evidence>
<evidence type="ECO:0000256" key="11">
    <source>
        <dbReference type="ARBA" id="ARBA00023242"/>
    </source>
</evidence>
<dbReference type="PANTHER" id="PTHR45885:SF1">
    <property type="entry name" value="CELL DIVISION CYCLE 5-LIKE PROTEIN"/>
    <property type="match status" value="1"/>
</dbReference>
<dbReference type="Pfam" id="PF13921">
    <property type="entry name" value="Myb_DNA-bind_6"/>
    <property type="match status" value="1"/>
</dbReference>
<dbReference type="GO" id="GO:0000398">
    <property type="term" value="P:mRNA splicing, via spliceosome"/>
    <property type="evidence" value="ECO:0007669"/>
    <property type="project" value="InterPro"/>
</dbReference>
<dbReference type="SMART" id="SM00717">
    <property type="entry name" value="SANT"/>
    <property type="match status" value="2"/>
</dbReference>
<evidence type="ECO:0000256" key="1">
    <source>
        <dbReference type="ARBA" id="ARBA00004123"/>
    </source>
</evidence>
<evidence type="ECO:0000256" key="3">
    <source>
        <dbReference type="ARBA" id="ARBA00022664"/>
    </source>
</evidence>
<dbReference type="PROSITE" id="PS50090">
    <property type="entry name" value="MYB_LIKE"/>
    <property type="match status" value="2"/>
</dbReference>
<feature type="region of interest" description="Disordered" evidence="14">
    <location>
        <begin position="251"/>
        <end position="270"/>
    </location>
</feature>
<protein>
    <submittedName>
        <fullName evidence="18">Cell division cycle 5-like protein</fullName>
    </submittedName>
</protein>
<evidence type="ECO:0000256" key="6">
    <source>
        <dbReference type="ARBA" id="ARBA00022763"/>
    </source>
</evidence>
<feature type="domain" description="Myb-like" evidence="15">
    <location>
        <begin position="3"/>
        <end position="54"/>
    </location>
</feature>
<dbReference type="InterPro" id="IPR047240">
    <property type="entry name" value="SANT_CDC5L_II"/>
</dbReference>
<dbReference type="PANTHER" id="PTHR45885">
    <property type="entry name" value="CELL DIVISION CYCLE 5-LIKE PROTEIN"/>
    <property type="match status" value="1"/>
</dbReference>
<keyword evidence="10" id="KW-0234">DNA repair</keyword>
<dbReference type="InterPro" id="IPR047242">
    <property type="entry name" value="CDC5L/Cef1"/>
</dbReference>
<dbReference type="GO" id="GO:0000977">
    <property type="term" value="F:RNA polymerase II transcription regulatory region sequence-specific DNA binding"/>
    <property type="evidence" value="ECO:0007669"/>
    <property type="project" value="TreeGrafter"/>
</dbReference>
<dbReference type="InterPro" id="IPR017930">
    <property type="entry name" value="Myb_dom"/>
</dbReference>
<sequence length="781" mass="89837">MPRIMIKGGVWRNTEDEILKAAVMKYGKNQWSRIASLLHRKSAKQCKARWFEWLDPSIKKTEWSREEDEKLLHLAKLMPTQWRTIAPIIGRTAAQCLERYEYLLDQAQKKEEGDESVDDPRKLKPGEIDPNPETKPARPDPKDMDEDELEMLSEARARLANTQGKKAKRKAREKQLEEARRLAALQKRRELRAAGISVAQKNKRKRGINYNTEIPFEKKPAQGFYDTSTEEIDPLAADFSKLKQQNQLTWQEKEEMERKKDKQKLKQRKENDMPANMLNQEPVKKRSKLVLPEPQISDRELQQVVKLGRASEAAREIVLESGNHSSDSLLADYSLTPNTAITPRTPAVVDRVLQEAQNVMALTHVDTPLKGGLNTPLNNADFSTVVPTPNIVSTPNTVLATPFRSHRSDASPAPFNTPGLVRHQNATTAQTPIRDKLNINPEEAIEASETPIVQKQTKDQLRASFNTLPTPKNDYEIVVPEDEVNEEDLDGSINNIVEDQADVDARKQQELLEQQKRELAKRSQVIQRILPRPNEVNMNVLRPSTEVSLTDLQKAEELIKQEMIAMMHYDALHNPVQPNHKRAQTIINQAHNYLEQHPYVEYSKEDVEKAKNILTDEMSVVKEGMAHGDLSLESYCTVWEECLSQILYLEPQKRYTRATLASKKDRIEACERKLEENRMHMTGEAKRAAKMEKKLKVLLGGYQNRAQVLVKQFTDLVDQIEQSRLELSTFKFLQTQEEAAIPRRLDALIEDVNRQKERENALQLRYSQLKEKLHEMQIQPF</sequence>
<feature type="region of interest" description="Disordered" evidence="14">
    <location>
        <begin position="109"/>
        <end position="145"/>
    </location>
</feature>
<keyword evidence="7 13" id="KW-0175">Coiled coil</keyword>
<keyword evidence="17" id="KW-1185">Reference proteome</keyword>
<dbReference type="InterPro" id="IPR001005">
    <property type="entry name" value="SANT/Myb"/>
</dbReference>
<keyword evidence="9" id="KW-0508">mRNA splicing</keyword>
<comment type="subcellular location">
    <subcellularLocation>
        <location evidence="1">Nucleus</location>
    </subcellularLocation>
</comment>
<keyword evidence="11" id="KW-0539">Nucleus</keyword>
<evidence type="ECO:0000256" key="10">
    <source>
        <dbReference type="ARBA" id="ARBA00023204"/>
    </source>
</evidence>
<evidence type="ECO:0000256" key="2">
    <source>
        <dbReference type="ARBA" id="ARBA00010506"/>
    </source>
</evidence>
<dbReference type="Pfam" id="PF11831">
    <property type="entry name" value="Myb_Cef"/>
    <property type="match status" value="1"/>
</dbReference>
<gene>
    <name evidence="18" type="primary">LOC105363764</name>
</gene>
<name>A0AAJ6YKM4_9HYME</name>
<evidence type="ECO:0000256" key="4">
    <source>
        <dbReference type="ARBA" id="ARBA00022728"/>
    </source>
</evidence>
<dbReference type="CDD" id="cd11659">
    <property type="entry name" value="SANT_CDC5_II"/>
    <property type="match status" value="1"/>
</dbReference>
<dbReference type="CTD" id="38062"/>
<feature type="domain" description="HTH myb-type" evidence="16">
    <location>
        <begin position="59"/>
        <end position="108"/>
    </location>
</feature>
<evidence type="ECO:0000313" key="17">
    <source>
        <dbReference type="Proteomes" id="UP000695007"/>
    </source>
</evidence>
<evidence type="ECO:0000256" key="8">
    <source>
        <dbReference type="ARBA" id="ARBA00023125"/>
    </source>
</evidence>
<keyword evidence="12" id="KW-0131">Cell cycle</keyword>
<dbReference type="GO" id="GO:0000981">
    <property type="term" value="F:DNA-binding transcription factor activity, RNA polymerase II-specific"/>
    <property type="evidence" value="ECO:0007669"/>
    <property type="project" value="TreeGrafter"/>
</dbReference>
<feature type="coiled-coil region" evidence="13">
    <location>
        <begin position="745"/>
        <end position="779"/>
    </location>
</feature>
<proteinExistence type="inferred from homology"/>
<dbReference type="PROSITE" id="PS51294">
    <property type="entry name" value="HTH_MYB"/>
    <property type="match status" value="2"/>
</dbReference>
<comment type="similarity">
    <text evidence="2">Belongs to the CEF1 family.</text>
</comment>
<keyword evidence="6" id="KW-0227">DNA damage</keyword>
<feature type="compositionally biased region" description="Basic and acidic residues" evidence="14">
    <location>
        <begin position="251"/>
        <end position="260"/>
    </location>
</feature>
<dbReference type="GO" id="GO:0000974">
    <property type="term" value="C:Prp19 complex"/>
    <property type="evidence" value="ECO:0007669"/>
    <property type="project" value="InterPro"/>
</dbReference>
<dbReference type="GO" id="GO:0006281">
    <property type="term" value="P:DNA repair"/>
    <property type="evidence" value="ECO:0007669"/>
    <property type="project" value="UniProtKB-KW"/>
</dbReference>
<dbReference type="FunFam" id="1.10.10.60:FF:000091">
    <property type="entry name" value="CDC5 cell division cycle 5-like"/>
    <property type="match status" value="1"/>
</dbReference>
<organism evidence="17 18">
    <name type="scientific">Ceratosolen solmsi marchali</name>
    <dbReference type="NCBI Taxonomy" id="326594"/>
    <lineage>
        <taxon>Eukaryota</taxon>
        <taxon>Metazoa</taxon>
        <taxon>Ecdysozoa</taxon>
        <taxon>Arthropoda</taxon>
        <taxon>Hexapoda</taxon>
        <taxon>Insecta</taxon>
        <taxon>Pterygota</taxon>
        <taxon>Neoptera</taxon>
        <taxon>Endopterygota</taxon>
        <taxon>Hymenoptera</taxon>
        <taxon>Apocrita</taxon>
        <taxon>Proctotrupomorpha</taxon>
        <taxon>Chalcidoidea</taxon>
        <taxon>Agaonidae</taxon>
        <taxon>Agaoninae</taxon>
        <taxon>Ceratosolen</taxon>
    </lineage>
</organism>
<dbReference type="Gene3D" id="1.10.10.60">
    <property type="entry name" value="Homeodomain-like"/>
    <property type="match status" value="2"/>
</dbReference>
<dbReference type="GO" id="GO:0005681">
    <property type="term" value="C:spliceosomal complex"/>
    <property type="evidence" value="ECO:0007669"/>
    <property type="project" value="UniProtKB-KW"/>
</dbReference>
<evidence type="ECO:0000256" key="12">
    <source>
        <dbReference type="ARBA" id="ARBA00023306"/>
    </source>
</evidence>
<keyword evidence="4" id="KW-0747">Spliceosome</keyword>
<dbReference type="FunFam" id="1.10.10.60:FF:000021">
    <property type="entry name" value="CDC5 cell division cycle 5-like"/>
    <property type="match status" value="1"/>
</dbReference>
<feature type="domain" description="Myb-like" evidence="15">
    <location>
        <begin position="55"/>
        <end position="104"/>
    </location>
</feature>
<dbReference type="InterPro" id="IPR021786">
    <property type="entry name" value="Cdc5p/Cef1_C"/>
</dbReference>
<dbReference type="KEGG" id="csol:105363764"/>
<evidence type="ECO:0000259" key="16">
    <source>
        <dbReference type="PROSITE" id="PS51294"/>
    </source>
</evidence>
<reference evidence="18" key="1">
    <citation type="submission" date="2025-08" db="UniProtKB">
        <authorList>
            <consortium name="RefSeq"/>
        </authorList>
    </citation>
    <scope>IDENTIFICATION</scope>
</reference>
<evidence type="ECO:0000259" key="15">
    <source>
        <dbReference type="PROSITE" id="PS50090"/>
    </source>
</evidence>
<accession>A0AAJ6YKM4</accession>
<keyword evidence="3" id="KW-0507">mRNA processing</keyword>
<dbReference type="InterPro" id="IPR009057">
    <property type="entry name" value="Homeodomain-like_sf"/>
</dbReference>
<dbReference type="GeneID" id="105363764"/>
<feature type="compositionally biased region" description="Basic and acidic residues" evidence="14">
    <location>
        <begin position="109"/>
        <end position="127"/>
    </location>
</feature>
<dbReference type="RefSeq" id="XP_011499834.1">
    <property type="nucleotide sequence ID" value="XM_011501532.1"/>
</dbReference>
<dbReference type="CDD" id="cd00167">
    <property type="entry name" value="SANT"/>
    <property type="match status" value="1"/>
</dbReference>